<name>A0A438CCD7_VITVI</name>
<proteinExistence type="predicted"/>
<evidence type="ECO:0000313" key="3">
    <source>
        <dbReference type="EMBL" id="RVW20912.1"/>
    </source>
</evidence>
<reference evidence="3 4" key="1">
    <citation type="journal article" date="2018" name="PLoS Genet.">
        <title>Population sequencing reveals clonal diversity and ancestral inbreeding in the grapevine cultivar Chardonnay.</title>
        <authorList>
            <person name="Roach M.J."/>
            <person name="Johnson D.L."/>
            <person name="Bohlmann J."/>
            <person name="van Vuuren H.J."/>
            <person name="Jones S.J."/>
            <person name="Pretorius I.S."/>
            <person name="Schmidt S.A."/>
            <person name="Borneman A.R."/>
        </authorList>
    </citation>
    <scope>NUCLEOTIDE SEQUENCE [LARGE SCALE GENOMIC DNA]</scope>
    <source>
        <strain evidence="4">cv. Chardonnay</strain>
        <tissue evidence="3">Leaf</tissue>
    </source>
</reference>
<dbReference type="InterPro" id="IPR043502">
    <property type="entry name" value="DNA/RNA_pol_sf"/>
</dbReference>
<dbReference type="SUPFAM" id="SSF56672">
    <property type="entry name" value="DNA/RNA polymerases"/>
    <property type="match status" value="1"/>
</dbReference>
<dbReference type="CDD" id="cd09272">
    <property type="entry name" value="RNase_HI_RT_Ty1"/>
    <property type="match status" value="1"/>
</dbReference>
<feature type="region of interest" description="Disordered" evidence="1">
    <location>
        <begin position="165"/>
        <end position="185"/>
    </location>
</feature>
<comment type="caution">
    <text evidence="3">The sequence shown here is derived from an EMBL/GenBank/DDBJ whole genome shotgun (WGS) entry which is preliminary data.</text>
</comment>
<protein>
    <submittedName>
        <fullName evidence="3">Retrovirus-related Pol polyprotein from transposon RE2</fullName>
    </submittedName>
</protein>
<dbReference type="Pfam" id="PF07727">
    <property type="entry name" value="RVT_2"/>
    <property type="match status" value="1"/>
</dbReference>
<dbReference type="InterPro" id="IPR013103">
    <property type="entry name" value="RVT_2"/>
</dbReference>
<feature type="compositionally biased region" description="Low complexity" evidence="1">
    <location>
        <begin position="11"/>
        <end position="30"/>
    </location>
</feature>
<feature type="domain" description="Reverse transcriptase Ty1/copia-type" evidence="2">
    <location>
        <begin position="227"/>
        <end position="285"/>
    </location>
</feature>
<sequence length="532" mass="59304">MNQLRHQLGMNQFNTRRGTNGGRSQSSQRQPQCQLCGKFGHTVVRCYHRFDINFQGYNLNMDTVQTNKPNAKNQVQAMMASPSTISDEAWFFDTGATHHLSQSVNPLSDVQPYMGNDKVIVGNGRLYVTRHVVFHETVFPFQSTPDQSSSVVTVPTPVLLPFSSPPMSSLPSHTTPSTSSPPLTNMPSSTISLPDLIQVPFADISTSKPHLLISIPWSDMQRMASARRRPLAWYTKLSTSLLGWGFQASRADSSMFIHHSTHDVLILLIYVDDILVTGSNSTQHKYTQDLLSRTAMLESKPATTPGLLGQTLSHLNACQFMATPTTTHWLAVKWILRYLKGTLSYDIQMKQSTSLDIHGYTDADWASCPDDRRSTGGYGIFLGPNLVSWSSNKQKVVSRSSAESEYRALAAAHLAANPVFHARTKHIEMDLHFIRDHVLRKQLVIQYLPSAEQVADIFTKHISSSQFLSFRTKLSVVPSPVSLRGDDRRYLADQQESNCPGSAATNLDQVQQTKVSCNKQKPIKNVSKKEVS</sequence>
<evidence type="ECO:0000256" key="1">
    <source>
        <dbReference type="SAM" id="MobiDB-lite"/>
    </source>
</evidence>
<dbReference type="AlphaFoldDB" id="A0A438CCD7"/>
<dbReference type="EMBL" id="QGNW01002328">
    <property type="protein sequence ID" value="RVW20912.1"/>
    <property type="molecule type" value="Genomic_DNA"/>
</dbReference>
<organism evidence="3 4">
    <name type="scientific">Vitis vinifera</name>
    <name type="common">Grape</name>
    <dbReference type="NCBI Taxonomy" id="29760"/>
    <lineage>
        <taxon>Eukaryota</taxon>
        <taxon>Viridiplantae</taxon>
        <taxon>Streptophyta</taxon>
        <taxon>Embryophyta</taxon>
        <taxon>Tracheophyta</taxon>
        <taxon>Spermatophyta</taxon>
        <taxon>Magnoliopsida</taxon>
        <taxon>eudicotyledons</taxon>
        <taxon>Gunneridae</taxon>
        <taxon>Pentapetalae</taxon>
        <taxon>rosids</taxon>
        <taxon>Vitales</taxon>
        <taxon>Vitaceae</taxon>
        <taxon>Viteae</taxon>
        <taxon>Vitis</taxon>
    </lineage>
</organism>
<feature type="region of interest" description="Disordered" evidence="1">
    <location>
        <begin position="1"/>
        <end position="31"/>
    </location>
</feature>
<evidence type="ECO:0000259" key="2">
    <source>
        <dbReference type="Pfam" id="PF07727"/>
    </source>
</evidence>
<accession>A0A438CCD7</accession>
<gene>
    <name evidence="3" type="primary">RE2_932</name>
    <name evidence="3" type="ORF">CK203_110547</name>
</gene>
<dbReference type="Proteomes" id="UP000288805">
    <property type="component" value="Unassembled WGS sequence"/>
</dbReference>
<evidence type="ECO:0000313" key="4">
    <source>
        <dbReference type="Proteomes" id="UP000288805"/>
    </source>
</evidence>
<dbReference type="PANTHER" id="PTHR11439:SF455">
    <property type="entry name" value="RLK (RECEPTOR-LIKE PROTEIN KINASE) 8, PUTATIVE-RELATED"/>
    <property type="match status" value="1"/>
</dbReference>
<dbReference type="PANTHER" id="PTHR11439">
    <property type="entry name" value="GAG-POL-RELATED RETROTRANSPOSON"/>
    <property type="match status" value="1"/>
</dbReference>